<dbReference type="PROSITE" id="PS01035">
    <property type="entry name" value="PTS_EIIB_TYPE_1_CYS"/>
    <property type="match status" value="1"/>
</dbReference>
<evidence type="ECO:0000256" key="13">
    <source>
        <dbReference type="ARBA" id="ARBA00048931"/>
    </source>
</evidence>
<dbReference type="GO" id="GO:0016301">
    <property type="term" value="F:kinase activity"/>
    <property type="evidence" value="ECO:0007669"/>
    <property type="project" value="UniProtKB-KW"/>
</dbReference>
<evidence type="ECO:0000256" key="4">
    <source>
        <dbReference type="ARBA" id="ARBA00022597"/>
    </source>
</evidence>
<evidence type="ECO:0000259" key="19">
    <source>
        <dbReference type="PROSITE" id="PS51098"/>
    </source>
</evidence>
<feature type="transmembrane region" description="Helical" evidence="17">
    <location>
        <begin position="421"/>
        <end position="444"/>
    </location>
</feature>
<evidence type="ECO:0000256" key="8">
    <source>
        <dbReference type="ARBA" id="ARBA00022777"/>
    </source>
</evidence>
<keyword evidence="10 17" id="KW-0472">Membrane</keyword>
<keyword evidence="9 17" id="KW-1133">Transmembrane helix</keyword>
<organism evidence="22 24">
    <name type="scientific">Enterococcus silesiacus</name>
    <dbReference type="NCBI Taxonomy" id="332949"/>
    <lineage>
        <taxon>Bacteria</taxon>
        <taxon>Bacillati</taxon>
        <taxon>Bacillota</taxon>
        <taxon>Bacilli</taxon>
        <taxon>Lactobacillales</taxon>
        <taxon>Enterococcaceae</taxon>
        <taxon>Enterococcus</taxon>
    </lineage>
</organism>
<dbReference type="GO" id="GO:0090589">
    <property type="term" value="F:protein-phosphocysteine-trehalose phosphotransferase system transporter activity"/>
    <property type="evidence" value="ECO:0007669"/>
    <property type="project" value="TreeGrafter"/>
</dbReference>
<dbReference type="InterPro" id="IPR036878">
    <property type="entry name" value="Glu_permease_IIB"/>
</dbReference>
<dbReference type="PROSITE" id="PS51103">
    <property type="entry name" value="PTS_EIIC_TYPE_1"/>
    <property type="match status" value="1"/>
</dbReference>
<dbReference type="PANTHER" id="PTHR30175">
    <property type="entry name" value="PHOSPHOTRANSFERASE SYSTEM TRANSPORT PROTEIN"/>
    <property type="match status" value="1"/>
</dbReference>
<evidence type="ECO:0000256" key="10">
    <source>
        <dbReference type="ARBA" id="ARBA00023136"/>
    </source>
</evidence>
<gene>
    <name evidence="21" type="ORF">ATZ33_16195</name>
    <name evidence="22" type="ORF">RV15_GL000247</name>
</gene>
<feature type="domain" description="PTS EIIA type-1" evidence="18">
    <location>
        <begin position="491"/>
        <end position="595"/>
    </location>
</feature>
<evidence type="ECO:0000256" key="1">
    <source>
        <dbReference type="ARBA" id="ARBA00004651"/>
    </source>
</evidence>
<dbReference type="FunFam" id="2.70.70.10:FF:000001">
    <property type="entry name" value="PTS system glucose-specific IIA component"/>
    <property type="match status" value="1"/>
</dbReference>
<evidence type="ECO:0000256" key="3">
    <source>
        <dbReference type="ARBA" id="ARBA00022475"/>
    </source>
</evidence>
<dbReference type="InterPro" id="IPR011055">
    <property type="entry name" value="Dup_hybrid_motif"/>
</dbReference>
<feature type="domain" description="PTS EIIB type-1" evidence="19">
    <location>
        <begin position="2"/>
        <end position="84"/>
    </location>
</feature>
<dbReference type="InterPro" id="IPR001127">
    <property type="entry name" value="PTS_EIIA_1_perm"/>
</dbReference>
<evidence type="ECO:0000256" key="7">
    <source>
        <dbReference type="ARBA" id="ARBA00022692"/>
    </source>
</evidence>
<protein>
    <recommendedName>
        <fullName evidence="14">PTS system sucrose-specific EIIBCA component</fullName>
        <ecNumber evidence="11">2.7.1.211</ecNumber>
    </recommendedName>
    <alternativeName>
        <fullName evidence="15">EIIBCA-Scr</fullName>
    </alternativeName>
</protein>
<dbReference type="AlphaFoldDB" id="A0A0S3KF15"/>
<feature type="transmembrane region" description="Helical" evidence="17">
    <location>
        <begin position="380"/>
        <end position="401"/>
    </location>
</feature>
<feature type="transmembrane region" description="Helical" evidence="17">
    <location>
        <begin position="101"/>
        <end position="122"/>
    </location>
</feature>
<comment type="subcellular location">
    <subcellularLocation>
        <location evidence="1">Cell membrane</location>
        <topology evidence="1">Multi-pass membrane protein</topology>
    </subcellularLocation>
</comment>
<dbReference type="Pfam" id="PF02378">
    <property type="entry name" value="PTS_EIIC"/>
    <property type="match status" value="1"/>
</dbReference>
<dbReference type="PROSITE" id="PS51093">
    <property type="entry name" value="PTS_EIIA_TYPE_1"/>
    <property type="match status" value="1"/>
</dbReference>
<dbReference type="NCBIfam" id="TIGR00830">
    <property type="entry name" value="PTBA"/>
    <property type="match status" value="1"/>
</dbReference>
<dbReference type="OrthoDB" id="9769191at2"/>
<comment type="catalytic activity">
    <reaction evidence="13">
        <text>N(pros)-phospho-L-histidyl-[protein](out) + sucrose = sucrose 6(G)-phosphate(in) + L-histidyl-[protein]</text>
        <dbReference type="Rhea" id="RHEA:49236"/>
        <dbReference type="Rhea" id="RHEA-COMP:9745"/>
        <dbReference type="Rhea" id="RHEA-COMP:9746"/>
        <dbReference type="ChEBI" id="CHEBI:17992"/>
        <dbReference type="ChEBI" id="CHEBI:29979"/>
        <dbReference type="ChEBI" id="CHEBI:64837"/>
        <dbReference type="ChEBI" id="CHEBI:91002"/>
        <dbReference type="EC" id="2.7.1.211"/>
    </reaction>
</comment>
<keyword evidence="7 17" id="KW-0812">Transmembrane</keyword>
<dbReference type="RefSeq" id="WP_071877597.1">
    <property type="nucleotide sequence ID" value="NZ_JXLC01000010.1"/>
</dbReference>
<keyword evidence="3" id="KW-1003">Cell membrane</keyword>
<evidence type="ECO:0000256" key="11">
    <source>
        <dbReference type="ARBA" id="ARBA00044053"/>
    </source>
</evidence>
<keyword evidence="8" id="KW-0418">Kinase</keyword>
<dbReference type="PROSITE" id="PS51098">
    <property type="entry name" value="PTS_EIIB_TYPE_1"/>
    <property type="match status" value="1"/>
</dbReference>
<name>A0A0S3KF15_9ENTE</name>
<dbReference type="KEGG" id="ess:ATZ33_16195"/>
<accession>A0A0S3KF15</accession>
<dbReference type="GO" id="GO:0008982">
    <property type="term" value="F:protein-N(PI)-phosphohistidine-sugar phosphotransferase activity"/>
    <property type="evidence" value="ECO:0007669"/>
    <property type="project" value="InterPro"/>
</dbReference>
<evidence type="ECO:0000259" key="20">
    <source>
        <dbReference type="PROSITE" id="PS51103"/>
    </source>
</evidence>
<keyword evidence="23" id="KW-1185">Reference proteome</keyword>
<comment type="function">
    <text evidence="12">The phosphoenolpyruvate-dependent sugar phosphotransferase system (sugar PTS), a major carbohydrate active transport system, catalyzes the phosphorylation of incoming sugar substrates concomitantly with their translocation across the cell membrane. This system is involved in sucrose transport.</text>
</comment>
<dbReference type="EC" id="2.7.1.211" evidence="11"/>
<sequence>MQDLAGKIILLVGGEENISSLTHCVTRLRFNLKNESKAQTKDLETLDGVMGIQRQGGQYQVIIGGKVGKVYAEIIKIVPRLDDHTSQEAPKGEKDSLLNRLINTLSAILVPSLAPIIGGGMLKGFLFMLTSLGWVNPESGTMFVLNMTGDAMFYFFPFLLAVSSARRFKTNEYMALSLAGVLMYPTLINAAIAGELTNVQFLGFLPVPIVNYSSSILPIILAVWLLSHVYRFFENVIPSMVTVIFTPLLTLILMVPVMLVVLAPIGFYVGEYIAQGIEALIKFSPLVSGFVIGASRPLLVLMGMHHAIRPITQQQIATYGYSTMGPMNFMSTMAQATAALAVYFLISNKKMKQVALSSTVSGYLGITEPALYGVLVKYKAAFVGASLGGGIGGAVGAVLGAKSMAPVMPSILSIPVFLNDAAIGFIIALIVTVIATFAITFLLAKSVMKMEDSPEKRRSSLNIPTVEKEQDVVVINAPVSGTVYPIGDVADQTFSKELVGKGIAIMPETDRIVSPVEGVVTIAFKTKHAIGLTSKEGIEVLIHVGLDTVALEGQYFELLCKQGQAVHVGTPLLQFDREKISEAGYDISVIVVVTNSDDYLSVLAMDDQKQVQEEETLITIVPGLTHDRNEVNLVME</sequence>
<dbReference type="SUPFAM" id="SSF51261">
    <property type="entry name" value="Duplicated hybrid motif"/>
    <property type="match status" value="1"/>
</dbReference>
<dbReference type="GO" id="GO:0005886">
    <property type="term" value="C:plasma membrane"/>
    <property type="evidence" value="ECO:0007669"/>
    <property type="project" value="UniProtKB-SubCell"/>
</dbReference>
<proteinExistence type="predicted"/>
<dbReference type="InterPro" id="IPR018113">
    <property type="entry name" value="PTrfase_EIIB_Cys"/>
</dbReference>
<evidence type="ECO:0000313" key="24">
    <source>
        <dbReference type="Proteomes" id="UP000183039"/>
    </source>
</evidence>
<keyword evidence="5" id="KW-0808">Transferase</keyword>
<evidence type="ECO:0000259" key="18">
    <source>
        <dbReference type="PROSITE" id="PS51093"/>
    </source>
</evidence>
<feature type="transmembrane region" description="Helical" evidence="17">
    <location>
        <begin position="173"/>
        <end position="192"/>
    </location>
</feature>
<evidence type="ECO:0000256" key="15">
    <source>
        <dbReference type="ARBA" id="ARBA00081008"/>
    </source>
</evidence>
<dbReference type="NCBIfam" id="TIGR01995">
    <property type="entry name" value="PTS-II-ABC-beta"/>
    <property type="match status" value="1"/>
</dbReference>
<dbReference type="EMBL" id="JXLC01000010">
    <property type="protein sequence ID" value="OJG91807.1"/>
    <property type="molecule type" value="Genomic_DNA"/>
</dbReference>
<evidence type="ECO:0000256" key="16">
    <source>
        <dbReference type="PROSITE-ProRule" id="PRU00421"/>
    </source>
</evidence>
<dbReference type="Pfam" id="PF00367">
    <property type="entry name" value="PTS_EIIB"/>
    <property type="match status" value="1"/>
</dbReference>
<evidence type="ECO:0000256" key="2">
    <source>
        <dbReference type="ARBA" id="ARBA00022448"/>
    </source>
</evidence>
<dbReference type="InterPro" id="IPR050558">
    <property type="entry name" value="PTS_Sugar-Specific_Components"/>
</dbReference>
<keyword evidence="2" id="KW-0813">Transport</keyword>
<dbReference type="InterPro" id="IPR011297">
    <property type="entry name" value="PTS_IIABC_b_glu"/>
</dbReference>
<reference evidence="22 24" key="1">
    <citation type="submission" date="2014-12" db="EMBL/GenBank/DDBJ databases">
        <title>Draft genome sequences of 29 type strains of Enterococci.</title>
        <authorList>
            <person name="Zhong Z."/>
            <person name="Sun Z."/>
            <person name="Liu W."/>
            <person name="Zhang W."/>
            <person name="Zhang H."/>
        </authorList>
    </citation>
    <scope>NUCLEOTIDE SEQUENCE [LARGE SCALE GENOMIC DNA]</scope>
    <source>
        <strain evidence="22 24">DSM 22801</strain>
    </source>
</reference>
<dbReference type="Gene3D" id="3.30.1360.60">
    <property type="entry name" value="Glucose permease domain IIB"/>
    <property type="match status" value="1"/>
</dbReference>
<keyword evidence="4" id="KW-0762">Sugar transport</keyword>
<dbReference type="SUPFAM" id="SSF55604">
    <property type="entry name" value="Glucose permease domain IIB"/>
    <property type="match status" value="1"/>
</dbReference>
<dbReference type="GO" id="GO:0015771">
    <property type="term" value="P:trehalose transport"/>
    <property type="evidence" value="ECO:0007669"/>
    <property type="project" value="TreeGrafter"/>
</dbReference>
<evidence type="ECO:0000256" key="6">
    <source>
        <dbReference type="ARBA" id="ARBA00022683"/>
    </source>
</evidence>
<evidence type="ECO:0000256" key="5">
    <source>
        <dbReference type="ARBA" id="ARBA00022679"/>
    </source>
</evidence>
<dbReference type="Proteomes" id="UP000183039">
    <property type="component" value="Unassembled WGS sequence"/>
</dbReference>
<evidence type="ECO:0000313" key="22">
    <source>
        <dbReference type="EMBL" id="OJG91807.1"/>
    </source>
</evidence>
<reference evidence="21 23" key="2">
    <citation type="submission" date="2015-12" db="EMBL/GenBank/DDBJ databases">
        <authorList>
            <person name="Lauer A."/>
            <person name="Humrighouse B."/>
            <person name="Loparev V."/>
            <person name="Shewmaker P.L."/>
            <person name="Whitney A.M."/>
            <person name="McLaughlin R.W."/>
        </authorList>
    </citation>
    <scope>NUCLEOTIDE SEQUENCE [LARGE SCALE GENOMIC DNA]</scope>
    <source>
        <strain evidence="21 23">LMG 23085</strain>
    </source>
</reference>
<evidence type="ECO:0000313" key="23">
    <source>
        <dbReference type="Proteomes" id="UP000065511"/>
    </source>
</evidence>
<evidence type="ECO:0000256" key="9">
    <source>
        <dbReference type="ARBA" id="ARBA00022989"/>
    </source>
</evidence>
<dbReference type="InterPro" id="IPR003352">
    <property type="entry name" value="PTS_EIIC"/>
</dbReference>
<dbReference type="GO" id="GO:0009401">
    <property type="term" value="P:phosphoenolpyruvate-dependent sugar phosphotransferase system"/>
    <property type="evidence" value="ECO:0007669"/>
    <property type="project" value="UniProtKB-KW"/>
</dbReference>
<evidence type="ECO:0000256" key="12">
    <source>
        <dbReference type="ARBA" id="ARBA00045139"/>
    </source>
</evidence>
<dbReference type="EMBL" id="CP013614">
    <property type="protein sequence ID" value="ALS02861.1"/>
    <property type="molecule type" value="Genomic_DNA"/>
</dbReference>
<dbReference type="InterPro" id="IPR013013">
    <property type="entry name" value="PTS_EIIC_1"/>
</dbReference>
<keyword evidence="6" id="KW-0598">Phosphotransferase system</keyword>
<feature type="transmembrane region" description="Helical" evidence="17">
    <location>
        <begin position="329"/>
        <end position="346"/>
    </location>
</feature>
<dbReference type="FunFam" id="3.30.1360.60:FF:000001">
    <property type="entry name" value="PTS system glucose-specific IIBC component PtsG"/>
    <property type="match status" value="1"/>
</dbReference>
<dbReference type="Gene3D" id="2.70.70.10">
    <property type="entry name" value="Glucose Permease (Domain IIA)"/>
    <property type="match status" value="1"/>
</dbReference>
<evidence type="ECO:0000313" key="21">
    <source>
        <dbReference type="EMBL" id="ALS02861.1"/>
    </source>
</evidence>
<dbReference type="PROSITE" id="PS00371">
    <property type="entry name" value="PTS_EIIA_TYPE_1_HIS"/>
    <property type="match status" value="1"/>
</dbReference>
<feature type="transmembrane region" description="Helical" evidence="17">
    <location>
        <begin position="245"/>
        <end position="269"/>
    </location>
</feature>
<evidence type="ECO:0000256" key="17">
    <source>
        <dbReference type="SAM" id="Phobius"/>
    </source>
</evidence>
<feature type="domain" description="PTS EIIC type-1" evidence="20">
    <location>
        <begin position="103"/>
        <end position="459"/>
    </location>
</feature>
<dbReference type="PANTHER" id="PTHR30175:SF1">
    <property type="entry name" value="PTS SYSTEM ARBUTIN-, CELLOBIOSE-, AND SALICIN-SPECIFIC EIIBC COMPONENT-RELATED"/>
    <property type="match status" value="1"/>
</dbReference>
<dbReference type="CDD" id="cd00212">
    <property type="entry name" value="PTS_IIB_glc"/>
    <property type="match status" value="1"/>
</dbReference>
<dbReference type="InterPro" id="IPR001996">
    <property type="entry name" value="PTS_IIB_1"/>
</dbReference>
<feature type="active site" description="Phosphocysteine intermediate; for EIIB activity" evidence="16">
    <location>
        <position position="24"/>
    </location>
</feature>
<feature type="transmembrane region" description="Helical" evidence="17">
    <location>
        <begin position="142"/>
        <end position="161"/>
    </location>
</feature>
<dbReference type="Pfam" id="PF00358">
    <property type="entry name" value="PTS_EIIA_1"/>
    <property type="match status" value="1"/>
</dbReference>
<dbReference type="Proteomes" id="UP000065511">
    <property type="component" value="Chromosome"/>
</dbReference>
<feature type="transmembrane region" description="Helical" evidence="17">
    <location>
        <begin position="212"/>
        <end position="233"/>
    </location>
</feature>
<evidence type="ECO:0000256" key="14">
    <source>
        <dbReference type="ARBA" id="ARBA00074554"/>
    </source>
</evidence>